<dbReference type="Proteomes" id="UP000638981">
    <property type="component" value="Unassembled WGS sequence"/>
</dbReference>
<dbReference type="InterPro" id="IPR043735">
    <property type="entry name" value="DUF5680"/>
</dbReference>
<evidence type="ECO:0000259" key="1">
    <source>
        <dbReference type="Pfam" id="PF18931"/>
    </source>
</evidence>
<proteinExistence type="predicted"/>
<protein>
    <recommendedName>
        <fullName evidence="1">DUF5680 domain-containing protein</fullName>
    </recommendedName>
</protein>
<comment type="caution">
    <text evidence="2">The sequence shown here is derived from an EMBL/GenBank/DDBJ whole genome shotgun (WGS) entry which is preliminary data.</text>
</comment>
<gene>
    <name evidence="2" type="ORF">GCM10007315_25860</name>
</gene>
<organism evidence="2 3">
    <name type="scientific">Neogemmobacter tilapiae</name>
    <dbReference type="NCBI Taxonomy" id="875041"/>
    <lineage>
        <taxon>Bacteria</taxon>
        <taxon>Pseudomonadati</taxon>
        <taxon>Pseudomonadota</taxon>
        <taxon>Alphaproteobacteria</taxon>
        <taxon>Rhodobacterales</taxon>
        <taxon>Paracoccaceae</taxon>
        <taxon>Neogemmobacter</taxon>
    </lineage>
</organism>
<sequence length="151" mass="16632">MDGLAAFALAAKAACYVGDGAKARASRIGAHDLTFASGDWAYRDSYFGGTDFLGQEVVWHRSRPVWAMNYHGFIHRDDLMTGADGGRVIKAALSAMYAEGRFLGGFRFRLGPFAYQDDNQGDVLRFDGVETIRVDGIKAYRLLYHGGLIRV</sequence>
<name>A0A918WMX3_9RHOB</name>
<dbReference type="EMBL" id="BMYJ01000008">
    <property type="protein sequence ID" value="GHC60794.1"/>
    <property type="molecule type" value="Genomic_DNA"/>
</dbReference>
<evidence type="ECO:0000313" key="3">
    <source>
        <dbReference type="Proteomes" id="UP000638981"/>
    </source>
</evidence>
<dbReference type="RefSeq" id="WP_189412107.1">
    <property type="nucleotide sequence ID" value="NZ_BMYJ01000008.1"/>
</dbReference>
<dbReference type="AlphaFoldDB" id="A0A918WMX3"/>
<dbReference type="Pfam" id="PF18931">
    <property type="entry name" value="DUF5680"/>
    <property type="match status" value="1"/>
</dbReference>
<accession>A0A918WMX3</accession>
<keyword evidence="3" id="KW-1185">Reference proteome</keyword>
<reference evidence="2" key="1">
    <citation type="journal article" date="2014" name="Int. J. Syst. Evol. Microbiol.">
        <title>Complete genome sequence of Corynebacterium casei LMG S-19264T (=DSM 44701T), isolated from a smear-ripened cheese.</title>
        <authorList>
            <consortium name="US DOE Joint Genome Institute (JGI-PGF)"/>
            <person name="Walter F."/>
            <person name="Albersmeier A."/>
            <person name="Kalinowski J."/>
            <person name="Ruckert C."/>
        </authorList>
    </citation>
    <scope>NUCLEOTIDE SEQUENCE</scope>
    <source>
        <strain evidence="2">KCTC 23310</strain>
    </source>
</reference>
<feature type="domain" description="DUF5680" evidence="1">
    <location>
        <begin position="44"/>
        <end position="149"/>
    </location>
</feature>
<reference evidence="2" key="2">
    <citation type="submission" date="2020-09" db="EMBL/GenBank/DDBJ databases">
        <authorList>
            <person name="Sun Q."/>
            <person name="Kim S."/>
        </authorList>
    </citation>
    <scope>NUCLEOTIDE SEQUENCE</scope>
    <source>
        <strain evidence="2">KCTC 23310</strain>
    </source>
</reference>
<evidence type="ECO:0000313" key="2">
    <source>
        <dbReference type="EMBL" id="GHC60794.1"/>
    </source>
</evidence>